<keyword evidence="1" id="KW-1133">Transmembrane helix</keyword>
<gene>
    <name evidence="2" type="ORF">PeribacterD1_0119</name>
</gene>
<accession>A0A0S1SMJ3</accession>
<dbReference type="Proteomes" id="UP000069135">
    <property type="component" value="Chromosome"/>
</dbReference>
<dbReference type="PATRIC" id="fig|1735161.3.peg.118"/>
<organism evidence="2 3">
    <name type="scientific">Candidatus Peribacter riflensis</name>
    <dbReference type="NCBI Taxonomy" id="1735162"/>
    <lineage>
        <taxon>Bacteria</taxon>
        <taxon>Candidatus Peregrinibacteriota</taxon>
        <taxon>Candidatus Peribacteria</taxon>
        <taxon>Candidatus Peribacterales</taxon>
        <taxon>Candidatus Peribacteraceae</taxon>
        <taxon>Candidatus Peribacter</taxon>
    </lineage>
</organism>
<protein>
    <recommendedName>
        <fullName evidence="4">Glycosyltransferase RgtA/B/C/D-like domain-containing protein</fullName>
    </recommendedName>
</protein>
<accession>A0A0S1SJC4</accession>
<keyword evidence="1" id="KW-0812">Transmembrane</keyword>
<feature type="transmembrane region" description="Helical" evidence="1">
    <location>
        <begin position="388"/>
        <end position="411"/>
    </location>
</feature>
<accession>A0A0S1SA87</accession>
<dbReference type="KEGG" id="prf:PeribacterA2_0119"/>
<feature type="transmembrane region" description="Helical" evidence="1">
    <location>
        <begin position="66"/>
        <end position="85"/>
    </location>
</feature>
<dbReference type="EMBL" id="CP013065">
    <property type="protein sequence ID" value="ALM12821.1"/>
    <property type="molecule type" value="Genomic_DNA"/>
</dbReference>
<feature type="transmembrane region" description="Helical" evidence="1">
    <location>
        <begin position="123"/>
        <end position="146"/>
    </location>
</feature>
<name>A0A0S1SNC0_9BACT</name>
<accession>A0A0S1SNC0</accession>
<keyword evidence="1" id="KW-0472">Membrane</keyword>
<evidence type="ECO:0008006" key="4">
    <source>
        <dbReference type="Google" id="ProtNLM"/>
    </source>
</evidence>
<proteinExistence type="predicted"/>
<feature type="transmembrane region" description="Helical" evidence="1">
    <location>
        <begin position="237"/>
        <end position="257"/>
    </location>
</feature>
<reference evidence="3" key="1">
    <citation type="submission" date="2015-10" db="EMBL/GenBank/DDBJ databases">
        <title>Analysis of five complete genome sequences for members of the class Peribacteria in the recently recognized Peregrinibacteria bacterial phylum.</title>
        <authorList>
            <person name="Anantharaman K."/>
            <person name="Brown C.T."/>
            <person name="Burstein D."/>
            <person name="Castelle C.J."/>
            <person name="Probst A.J."/>
            <person name="Thomas B.C."/>
            <person name="Williams K.H."/>
            <person name="Banfield J.F."/>
        </authorList>
    </citation>
    <scope>NUCLEOTIDE SEQUENCE [LARGE SCALE GENOMIC DNA]</scope>
</reference>
<feature type="transmembrane region" description="Helical" evidence="1">
    <location>
        <begin position="341"/>
        <end position="360"/>
    </location>
</feature>
<sequence length="482" mass="53155">MTLLWLPAGIILPTLCGWLLLRLLEGRTLVLLWLERLALGFLLGLTLTMFVTFLVHIAGLILFTRFGFLSVQGSLTFLLLLLRILQWHLFPNPNPSPNPIPLPRSDLSPEALAKGEVRIPKSVSVLLVLLAIWTIAKIAFGSFILATTPPYFDDTLKNWNYRAKVFFTTQTIDIGQMGGEDTGPLSSYPPTVSLAKASLASFAGQWHEGLVNSIHLLWFLASLALLYGVLQRQAGPRWALLGVYLLASLPLSLFHGVNAYADVFLSAHLFAAGSLIWSALTEPDAARRSSFLRLGALALGLLIFTKNEALVLYLPILLALLIGSLIVLNRRGRMTGREVRATLAWTVGWLLAIGCAWVTFKWTYGLGFGNAKSLSSSYEFGWQPGVLYALWVNTFFEGNWHLLFPAFLLLLVLQGKQILRSPLAPLVLLVLVAILLQVSLFLFTSLSAEALRQTGLARGFVQLAPLVVMLVVLLTRDAMNEQ</sequence>
<evidence type="ECO:0000313" key="3">
    <source>
        <dbReference type="Proteomes" id="UP000069135"/>
    </source>
</evidence>
<feature type="transmembrane region" description="Helical" evidence="1">
    <location>
        <begin position="37"/>
        <end position="60"/>
    </location>
</feature>
<evidence type="ECO:0000256" key="1">
    <source>
        <dbReference type="SAM" id="Phobius"/>
    </source>
</evidence>
<feature type="transmembrane region" description="Helical" evidence="1">
    <location>
        <begin position="210"/>
        <end position="230"/>
    </location>
</feature>
<feature type="transmembrane region" description="Helical" evidence="1">
    <location>
        <begin position="455"/>
        <end position="474"/>
    </location>
</feature>
<accession>A0A0S1SRL1</accession>
<feature type="transmembrane region" description="Helical" evidence="1">
    <location>
        <begin position="423"/>
        <end position="443"/>
    </location>
</feature>
<feature type="transmembrane region" description="Helical" evidence="1">
    <location>
        <begin position="6"/>
        <end position="25"/>
    </location>
</feature>
<dbReference type="AlphaFoldDB" id="A0A0S1SNC0"/>
<evidence type="ECO:0000313" key="2">
    <source>
        <dbReference type="EMBL" id="ALM12821.1"/>
    </source>
</evidence>
<dbReference type="STRING" id="1735162.PeribacterB2_0119"/>
<feature type="transmembrane region" description="Helical" evidence="1">
    <location>
        <begin position="310"/>
        <end position="329"/>
    </location>
</feature>
<reference evidence="2 3" key="2">
    <citation type="journal article" date="2016" name="PeerJ">
        <title>Analysis of five complete genome sequences for members of the class Peribacteria in the recently recognized Peregrinibacteria bacterial phylum.</title>
        <authorList>
            <person name="Anantharaman K."/>
            <person name="Brown C.T."/>
            <person name="Burstein D."/>
            <person name="Castelle C.J."/>
            <person name="Probst A.J."/>
            <person name="Thomas B.C."/>
            <person name="Williams K.H."/>
            <person name="Banfield J.F."/>
        </authorList>
    </citation>
    <scope>NUCLEOTIDE SEQUENCE [LARGE SCALE GENOMIC DNA]</scope>
    <source>
        <strain evidence="2">RIFOXYD1_FULL_PER-ii_59_16</strain>
    </source>
</reference>